<dbReference type="PATRIC" id="fig|442562.3.peg.3713"/>
<reference evidence="2 3" key="1">
    <citation type="submission" date="2013-02" db="EMBL/GenBank/DDBJ databases">
        <authorList>
            <person name="Fiebig A."/>
            <person name="Goeker M."/>
            <person name="Klenk H.-P.P."/>
        </authorList>
    </citation>
    <scope>NUCLEOTIDE SEQUENCE [LARGE SCALE GENOMIC DNA]</scope>
    <source>
        <strain evidence="2 3">DSM 19309</strain>
    </source>
</reference>
<dbReference type="GO" id="GO:0016740">
    <property type="term" value="F:transferase activity"/>
    <property type="evidence" value="ECO:0007669"/>
    <property type="project" value="UniProtKB-KW"/>
</dbReference>
<dbReference type="InterPro" id="IPR036928">
    <property type="entry name" value="AS_sf"/>
</dbReference>
<gene>
    <name evidence="2" type="ORF">Rumeso_03766</name>
</gene>
<dbReference type="OrthoDB" id="9811471at2"/>
<name>A0A017HLQ4_9RHOB</name>
<protein>
    <submittedName>
        <fullName evidence="2">Asp-tRNAAsn/Glu-tRNAGln amidotransferase A subunit</fullName>
    </submittedName>
</protein>
<comment type="caution">
    <text evidence="2">The sequence shown here is derived from an EMBL/GenBank/DDBJ whole genome shotgun (WGS) entry which is preliminary data.</text>
</comment>
<dbReference type="InterPro" id="IPR023631">
    <property type="entry name" value="Amidase_dom"/>
</dbReference>
<evidence type="ECO:0000259" key="1">
    <source>
        <dbReference type="Pfam" id="PF01425"/>
    </source>
</evidence>
<dbReference type="PROSITE" id="PS00571">
    <property type="entry name" value="AMIDASES"/>
    <property type="match status" value="1"/>
</dbReference>
<dbReference type="STRING" id="442562.Rumeso_03766"/>
<dbReference type="SUPFAM" id="SSF75304">
    <property type="entry name" value="Amidase signature (AS) enzymes"/>
    <property type="match status" value="1"/>
</dbReference>
<keyword evidence="2" id="KW-0808">Transferase</keyword>
<organism evidence="2 3">
    <name type="scientific">Rubellimicrobium mesophilum DSM 19309</name>
    <dbReference type="NCBI Taxonomy" id="442562"/>
    <lineage>
        <taxon>Bacteria</taxon>
        <taxon>Pseudomonadati</taxon>
        <taxon>Pseudomonadota</taxon>
        <taxon>Alphaproteobacteria</taxon>
        <taxon>Rhodobacterales</taxon>
        <taxon>Roseobacteraceae</taxon>
        <taxon>Rubellimicrobium</taxon>
    </lineage>
</organism>
<dbReference type="EMBL" id="AOSK01000109">
    <property type="protein sequence ID" value="EYD74709.1"/>
    <property type="molecule type" value="Genomic_DNA"/>
</dbReference>
<proteinExistence type="predicted"/>
<keyword evidence="3" id="KW-1185">Reference proteome</keyword>
<sequence length="439" mass="45627">MDLNTTAADLGRAIESGQADPAELAEAYLGAIAAHPHRDRIYARATPDRARAEARAARARAKSGTRRGPLDGVPLSWKDLYDTAGVPTEAGTTLVAGRTPTHDAEVLTRATLRGTVCLGKTHMTELAFSGLGLNPNTATPPNIHDPGALPGGSSSGAAASVAFGLAPAAIGSDTGGSIRLPAAWNDLVGFKPAHGALPLTGVVPLCPSFDTVGPIARSVEDAALIWEALGGPRTDLAGATLAGATFGVLRDVVLDGLEDAPARAFDAALDRLAQAGARIVDIRLPRLPRAYEIGVPLYGAEAWASWREHVEPAPHKVFAPVLTRVSSGREVLAADYLIAMDELRAIRAEARDPLAGLDALLCPTSPILPPQAAAVEADHELFRTRNLLALRNTRMANLLGLASVSIPTGNPSCGLMLSVLPGREGQVLRTAQAALRGWA</sequence>
<dbReference type="PANTHER" id="PTHR11895:SF176">
    <property type="entry name" value="AMIDASE AMID-RELATED"/>
    <property type="match status" value="1"/>
</dbReference>
<accession>A0A017HLQ4</accession>
<dbReference type="Proteomes" id="UP000019666">
    <property type="component" value="Unassembled WGS sequence"/>
</dbReference>
<dbReference type="RefSeq" id="WP_037280875.1">
    <property type="nucleotide sequence ID" value="NZ_KK088577.1"/>
</dbReference>
<dbReference type="AlphaFoldDB" id="A0A017HLQ4"/>
<dbReference type="Pfam" id="PF01425">
    <property type="entry name" value="Amidase"/>
    <property type="match status" value="1"/>
</dbReference>
<evidence type="ECO:0000313" key="3">
    <source>
        <dbReference type="Proteomes" id="UP000019666"/>
    </source>
</evidence>
<feature type="domain" description="Amidase" evidence="1">
    <location>
        <begin position="23"/>
        <end position="415"/>
    </location>
</feature>
<dbReference type="Gene3D" id="3.90.1300.10">
    <property type="entry name" value="Amidase signature (AS) domain"/>
    <property type="match status" value="1"/>
</dbReference>
<dbReference type="InterPro" id="IPR020556">
    <property type="entry name" value="Amidase_CS"/>
</dbReference>
<evidence type="ECO:0000313" key="2">
    <source>
        <dbReference type="EMBL" id="EYD74709.1"/>
    </source>
</evidence>
<dbReference type="HOGENOM" id="CLU_009600_0_3_5"/>
<dbReference type="InterPro" id="IPR000120">
    <property type="entry name" value="Amidase"/>
</dbReference>
<dbReference type="PANTHER" id="PTHR11895">
    <property type="entry name" value="TRANSAMIDASE"/>
    <property type="match status" value="1"/>
</dbReference>